<reference evidence="3" key="1">
    <citation type="submission" date="2013-12" db="EMBL/GenBank/DDBJ databases">
        <authorList>
            <person name="Aslett M."/>
        </authorList>
    </citation>
    <scope>NUCLEOTIDE SEQUENCE [LARGE SCALE GENOMIC DNA]</scope>
    <source>
        <strain evidence="3">Lindley</strain>
    </source>
</reference>
<sequence length="174" mass="19897">MLHMQMDELGGNSSKKEGEKFETPQDIMFNYGCLANLLVKVLKKHRSDSPTQRIMVFLLNSMVCHAEVGKKIEVGEIGAIEVILQQIARKLQANQCDNVINTAWSFLFSITDETPANCDRFLKAEGLTLFLRCYTKFSTQVELMRNMMGLIGNIAEVDELRGQLMHDDYLKIFW</sequence>
<dbReference type="SUPFAM" id="SSF48371">
    <property type="entry name" value="ARM repeat"/>
    <property type="match status" value="1"/>
</dbReference>
<reference evidence="4" key="3">
    <citation type="submission" date="2016-06" db="UniProtKB">
        <authorList>
            <consortium name="WormBaseParasite"/>
        </authorList>
    </citation>
    <scope>IDENTIFICATION</scope>
</reference>
<keyword evidence="1" id="KW-0833">Ubl conjugation pathway</keyword>
<accession>A0A183CT84</accession>
<dbReference type="InterPro" id="IPR011989">
    <property type="entry name" value="ARM-like"/>
</dbReference>
<dbReference type="GO" id="GO:0031462">
    <property type="term" value="C:Cul2-RING ubiquitin ligase complex"/>
    <property type="evidence" value="ECO:0007669"/>
    <property type="project" value="TreeGrafter"/>
</dbReference>
<evidence type="ECO:0000313" key="3">
    <source>
        <dbReference type="Proteomes" id="UP000050741"/>
    </source>
</evidence>
<dbReference type="PANTHER" id="PTHR12904:SF23">
    <property type="entry name" value="PROTEIN ZER-1 HOMOLOG"/>
    <property type="match status" value="1"/>
</dbReference>
<dbReference type="Gene3D" id="1.25.10.10">
    <property type="entry name" value="Leucine-rich Repeat Variant"/>
    <property type="match status" value="1"/>
</dbReference>
<evidence type="ECO:0000256" key="1">
    <source>
        <dbReference type="ARBA" id="ARBA00022786"/>
    </source>
</evidence>
<name>A0A183CT84_GLOPA</name>
<dbReference type="InterPro" id="IPR016024">
    <property type="entry name" value="ARM-type_fold"/>
</dbReference>
<feature type="domain" description="Protein zer-1 homolog-like C-terminal" evidence="2">
    <location>
        <begin position="20"/>
        <end position="173"/>
    </location>
</feature>
<dbReference type="WBParaSite" id="GPLIN_001609200">
    <property type="protein sequence ID" value="GPLIN_001609200"/>
    <property type="gene ID" value="GPLIN_001609200"/>
</dbReference>
<keyword evidence="3" id="KW-1185">Reference proteome</keyword>
<proteinExistence type="predicted"/>
<dbReference type="AlphaFoldDB" id="A0A183CT84"/>
<dbReference type="PANTHER" id="PTHR12904">
    <property type="match status" value="1"/>
</dbReference>
<evidence type="ECO:0000259" key="2">
    <source>
        <dbReference type="Pfam" id="PF22964"/>
    </source>
</evidence>
<dbReference type="InterPro" id="IPR051341">
    <property type="entry name" value="Zyg-11_UBL_adapter"/>
</dbReference>
<dbReference type="Pfam" id="PF22964">
    <property type="entry name" value="ZER1-like_2nd"/>
    <property type="match status" value="1"/>
</dbReference>
<dbReference type="Proteomes" id="UP000050741">
    <property type="component" value="Unassembled WGS sequence"/>
</dbReference>
<organism evidence="3 4">
    <name type="scientific">Globodera pallida</name>
    <name type="common">Potato cyst nematode worm</name>
    <name type="synonym">Heterodera pallida</name>
    <dbReference type="NCBI Taxonomy" id="36090"/>
    <lineage>
        <taxon>Eukaryota</taxon>
        <taxon>Metazoa</taxon>
        <taxon>Ecdysozoa</taxon>
        <taxon>Nematoda</taxon>
        <taxon>Chromadorea</taxon>
        <taxon>Rhabditida</taxon>
        <taxon>Tylenchina</taxon>
        <taxon>Tylenchomorpha</taxon>
        <taxon>Tylenchoidea</taxon>
        <taxon>Heteroderidae</taxon>
        <taxon>Heteroderinae</taxon>
        <taxon>Globodera</taxon>
    </lineage>
</organism>
<evidence type="ECO:0000313" key="4">
    <source>
        <dbReference type="WBParaSite" id="GPLIN_001609200"/>
    </source>
</evidence>
<reference evidence="3" key="2">
    <citation type="submission" date="2014-05" db="EMBL/GenBank/DDBJ databases">
        <title>The genome and life-stage specific transcriptomes of Globodera pallida elucidate key aspects of plant parasitism by a cyst nematode.</title>
        <authorList>
            <person name="Cotton J.A."/>
            <person name="Lilley C.J."/>
            <person name="Jones L.M."/>
            <person name="Kikuchi T."/>
            <person name="Reid A.J."/>
            <person name="Thorpe P."/>
            <person name="Tsai I.J."/>
            <person name="Beasley H."/>
            <person name="Blok V."/>
            <person name="Cock P.J.A."/>
            <person name="Van den Akker S.E."/>
            <person name="Holroyd N."/>
            <person name="Hunt M."/>
            <person name="Mantelin S."/>
            <person name="Naghra H."/>
            <person name="Pain A."/>
            <person name="Palomares-Rius J.E."/>
            <person name="Zarowiecki M."/>
            <person name="Berriman M."/>
            <person name="Jones J.T."/>
            <person name="Urwin P.E."/>
        </authorList>
    </citation>
    <scope>NUCLEOTIDE SEQUENCE [LARGE SCALE GENOMIC DNA]</scope>
    <source>
        <strain evidence="3">Lindley</strain>
    </source>
</reference>
<dbReference type="InterPro" id="IPR055142">
    <property type="entry name" value="ZER1-like_C"/>
</dbReference>
<protein>
    <submittedName>
        <fullName evidence="4">Rif1_N domain-containing protein</fullName>
    </submittedName>
</protein>